<dbReference type="Pfam" id="PF02581">
    <property type="entry name" value="TMP-TENI"/>
    <property type="match status" value="1"/>
</dbReference>
<proteinExistence type="inferred from homology"/>
<dbReference type="Proteomes" id="UP000447876">
    <property type="component" value="Unassembled WGS sequence"/>
</dbReference>
<dbReference type="EC" id="2.5.1.3" evidence="9"/>
<feature type="binding site" evidence="9">
    <location>
        <position position="101"/>
    </location>
    <ligand>
        <name>Mg(2+)</name>
        <dbReference type="ChEBI" id="CHEBI:18420"/>
    </ligand>
</feature>
<evidence type="ECO:0000256" key="1">
    <source>
        <dbReference type="ARBA" id="ARBA00005165"/>
    </source>
</evidence>
<dbReference type="SUPFAM" id="SSF51391">
    <property type="entry name" value="Thiamin phosphate synthase"/>
    <property type="match status" value="1"/>
</dbReference>
<evidence type="ECO:0000256" key="11">
    <source>
        <dbReference type="RuleBase" id="RU004253"/>
    </source>
</evidence>
<evidence type="ECO:0000256" key="9">
    <source>
        <dbReference type="HAMAP-Rule" id="MF_00097"/>
    </source>
</evidence>
<dbReference type="CDD" id="cd00564">
    <property type="entry name" value="TMP_TenI"/>
    <property type="match status" value="1"/>
</dbReference>
<dbReference type="PANTHER" id="PTHR20857">
    <property type="entry name" value="THIAMINE-PHOSPHATE PYROPHOSPHORYLASE"/>
    <property type="match status" value="1"/>
</dbReference>
<keyword evidence="3 9" id="KW-0479">Metal-binding</keyword>
<feature type="binding site" evidence="9">
    <location>
        <begin position="197"/>
        <end position="198"/>
    </location>
    <ligand>
        <name>2-[(2R,5Z)-2-carboxy-4-methylthiazol-5(2H)-ylidene]ethyl phosphate</name>
        <dbReference type="ChEBI" id="CHEBI:62899"/>
    </ligand>
</feature>
<comment type="cofactor">
    <cofactor evidence="9">
        <name>Mg(2+)</name>
        <dbReference type="ChEBI" id="CHEBI:18420"/>
    </cofactor>
    <text evidence="9">Binds 1 Mg(2+) ion per subunit.</text>
</comment>
<feature type="binding site" evidence="9">
    <location>
        <begin position="46"/>
        <end position="50"/>
    </location>
    <ligand>
        <name>4-amino-2-methyl-5-(diphosphooxymethyl)pyrimidine</name>
        <dbReference type="ChEBI" id="CHEBI:57841"/>
    </ligand>
</feature>
<dbReference type="HAMAP" id="MF_00097">
    <property type="entry name" value="TMP_synthase"/>
    <property type="match status" value="1"/>
</dbReference>
<feature type="binding site" evidence="9">
    <location>
        <position position="82"/>
    </location>
    <ligand>
        <name>Mg(2+)</name>
        <dbReference type="ChEBI" id="CHEBI:18420"/>
    </ligand>
</feature>
<dbReference type="UniPathway" id="UPA00060">
    <property type="reaction ID" value="UER00141"/>
</dbReference>
<dbReference type="FunFam" id="3.20.20.70:FF:000096">
    <property type="entry name" value="Thiamine-phosphate synthase"/>
    <property type="match status" value="1"/>
</dbReference>
<dbReference type="GO" id="GO:0005737">
    <property type="term" value="C:cytoplasm"/>
    <property type="evidence" value="ECO:0007669"/>
    <property type="project" value="TreeGrafter"/>
</dbReference>
<dbReference type="InterPro" id="IPR034291">
    <property type="entry name" value="TMP_synthase"/>
</dbReference>
<dbReference type="GO" id="GO:0000287">
    <property type="term" value="F:magnesium ion binding"/>
    <property type="evidence" value="ECO:0007669"/>
    <property type="project" value="UniProtKB-UniRule"/>
</dbReference>
<dbReference type="GO" id="GO:0004789">
    <property type="term" value="F:thiamine-phosphate diphosphorylase activity"/>
    <property type="evidence" value="ECO:0007669"/>
    <property type="project" value="UniProtKB-UniRule"/>
</dbReference>
<comment type="caution">
    <text evidence="13">The sequence shown here is derived from an EMBL/GenBank/DDBJ whole genome shotgun (WGS) entry which is preliminary data.</text>
</comment>
<evidence type="ECO:0000313" key="14">
    <source>
        <dbReference type="Proteomes" id="UP000447876"/>
    </source>
</evidence>
<evidence type="ECO:0000256" key="2">
    <source>
        <dbReference type="ARBA" id="ARBA00022679"/>
    </source>
</evidence>
<evidence type="ECO:0000256" key="3">
    <source>
        <dbReference type="ARBA" id="ARBA00022723"/>
    </source>
</evidence>
<feature type="binding site" evidence="9">
    <location>
        <position position="177"/>
    </location>
    <ligand>
        <name>2-[(2R,5Z)-2-carboxy-4-methylthiazol-5(2H)-ylidene]ethyl phosphate</name>
        <dbReference type="ChEBI" id="CHEBI:62899"/>
    </ligand>
</feature>
<feature type="binding site" evidence="9">
    <location>
        <position position="148"/>
    </location>
    <ligand>
        <name>4-amino-2-methyl-5-(diphosphooxymethyl)pyrimidine</name>
        <dbReference type="ChEBI" id="CHEBI:57841"/>
    </ligand>
</feature>
<dbReference type="GO" id="GO:0009228">
    <property type="term" value="P:thiamine biosynthetic process"/>
    <property type="evidence" value="ECO:0007669"/>
    <property type="project" value="UniProtKB-KW"/>
</dbReference>
<dbReference type="PANTHER" id="PTHR20857:SF15">
    <property type="entry name" value="THIAMINE-PHOSPHATE SYNTHASE"/>
    <property type="match status" value="1"/>
</dbReference>
<dbReference type="GO" id="GO:0009229">
    <property type="term" value="P:thiamine diphosphate biosynthetic process"/>
    <property type="evidence" value="ECO:0007669"/>
    <property type="project" value="UniProtKB-UniRule"/>
</dbReference>
<dbReference type="OrthoDB" id="9812206at2"/>
<comment type="catalytic activity">
    <reaction evidence="6 9 10">
        <text>4-methyl-5-(2-phosphooxyethyl)-thiazole + 4-amino-2-methyl-5-(diphosphooxymethyl)pyrimidine + H(+) = thiamine phosphate + diphosphate</text>
        <dbReference type="Rhea" id="RHEA:22328"/>
        <dbReference type="ChEBI" id="CHEBI:15378"/>
        <dbReference type="ChEBI" id="CHEBI:33019"/>
        <dbReference type="ChEBI" id="CHEBI:37575"/>
        <dbReference type="ChEBI" id="CHEBI:57841"/>
        <dbReference type="ChEBI" id="CHEBI:58296"/>
        <dbReference type="EC" id="2.5.1.3"/>
    </reaction>
</comment>
<reference evidence="13 14" key="1">
    <citation type="submission" date="2019-11" db="EMBL/GenBank/DDBJ databases">
        <title>Draft genome sequences of five Paenibacillus species of dairy origin.</title>
        <authorList>
            <person name="Olajide A.M."/>
            <person name="Chen S."/>
            <person name="Lapointe G."/>
        </authorList>
    </citation>
    <scope>NUCLEOTIDE SEQUENCE [LARGE SCALE GENOMIC DNA]</scope>
    <source>
        <strain evidence="13 14">12CR55</strain>
    </source>
</reference>
<feature type="binding site" evidence="9">
    <location>
        <position position="119"/>
    </location>
    <ligand>
        <name>4-amino-2-methyl-5-(diphosphooxymethyl)pyrimidine</name>
        <dbReference type="ChEBI" id="CHEBI:57841"/>
    </ligand>
</feature>
<evidence type="ECO:0000256" key="8">
    <source>
        <dbReference type="ARBA" id="ARBA00047883"/>
    </source>
</evidence>
<comment type="function">
    <text evidence="9">Condenses 4-methyl-5-(beta-hydroxyethyl)thiazole monophosphate (THZ-P) and 2-methyl-4-amino-5-hydroxymethyl pyrimidine pyrophosphate (HMP-PP) to form thiamine monophosphate (TMP).</text>
</comment>
<sequence length="223" mass="23367">MSGSSISPEQMRRYLRMYLVIGSQNCREEPLRVVEEALSGGATMIQFREKGPGALTGEARLALALELQAACRRAGVPFIVNDDVELAARIGADGIHVGQDDESAGAVRARIGNRILGVSAHTVKEARTALVHGADYIGVGPVYPTISKDDARPVQGTGMIQDMRAQGIQLPIVGIGGITAERAAEVMRAGADGVAVISAVTQAANVREAVGDLLEQVTRAAGR</sequence>
<protein>
    <recommendedName>
        <fullName evidence="9">Thiamine-phosphate synthase</fullName>
        <shortName evidence="9">TP synthase</shortName>
        <shortName evidence="9">TPS</shortName>
        <ecNumber evidence="9">2.5.1.3</ecNumber>
    </recommendedName>
    <alternativeName>
        <fullName evidence="9">Thiamine-phosphate pyrophosphorylase</fullName>
        <shortName evidence="9">TMP pyrophosphorylase</shortName>
        <shortName evidence="9">TMP-PPase</shortName>
    </alternativeName>
</protein>
<evidence type="ECO:0000256" key="5">
    <source>
        <dbReference type="ARBA" id="ARBA00022977"/>
    </source>
</evidence>
<feature type="binding site" evidence="9">
    <location>
        <begin position="145"/>
        <end position="147"/>
    </location>
    <ligand>
        <name>2-[(2R,5Z)-2-carboxy-4-methylthiazol-5(2H)-ylidene]ethyl phosphate</name>
        <dbReference type="ChEBI" id="CHEBI:62899"/>
    </ligand>
</feature>
<comment type="similarity">
    <text evidence="9 10">Belongs to the thiamine-phosphate synthase family.</text>
</comment>
<feature type="domain" description="Thiamine phosphate synthase/TenI" evidence="12">
    <location>
        <begin position="17"/>
        <end position="200"/>
    </location>
</feature>
<comment type="catalytic activity">
    <reaction evidence="7 9 10">
        <text>2-(2-carboxy-4-methylthiazol-5-yl)ethyl phosphate + 4-amino-2-methyl-5-(diphosphooxymethyl)pyrimidine + 2 H(+) = thiamine phosphate + CO2 + diphosphate</text>
        <dbReference type="Rhea" id="RHEA:47848"/>
        <dbReference type="ChEBI" id="CHEBI:15378"/>
        <dbReference type="ChEBI" id="CHEBI:16526"/>
        <dbReference type="ChEBI" id="CHEBI:33019"/>
        <dbReference type="ChEBI" id="CHEBI:37575"/>
        <dbReference type="ChEBI" id="CHEBI:57841"/>
        <dbReference type="ChEBI" id="CHEBI:62890"/>
        <dbReference type="EC" id="2.5.1.3"/>
    </reaction>
</comment>
<evidence type="ECO:0000259" key="12">
    <source>
        <dbReference type="Pfam" id="PF02581"/>
    </source>
</evidence>
<comment type="catalytic activity">
    <reaction evidence="8 9 10">
        <text>2-[(2R,5Z)-2-carboxy-4-methylthiazol-5(2H)-ylidene]ethyl phosphate + 4-amino-2-methyl-5-(diphosphooxymethyl)pyrimidine + 2 H(+) = thiamine phosphate + CO2 + diphosphate</text>
        <dbReference type="Rhea" id="RHEA:47844"/>
        <dbReference type="ChEBI" id="CHEBI:15378"/>
        <dbReference type="ChEBI" id="CHEBI:16526"/>
        <dbReference type="ChEBI" id="CHEBI:33019"/>
        <dbReference type="ChEBI" id="CHEBI:37575"/>
        <dbReference type="ChEBI" id="CHEBI:57841"/>
        <dbReference type="ChEBI" id="CHEBI:62899"/>
        <dbReference type="EC" id="2.5.1.3"/>
    </reaction>
</comment>
<feature type="binding site" evidence="9">
    <location>
        <position position="81"/>
    </location>
    <ligand>
        <name>4-amino-2-methyl-5-(diphosphooxymethyl)pyrimidine</name>
        <dbReference type="ChEBI" id="CHEBI:57841"/>
    </ligand>
</feature>
<gene>
    <name evidence="9" type="primary">thiE</name>
    <name evidence="13" type="ORF">GNP95_04410</name>
</gene>
<comment type="pathway">
    <text evidence="1 9 11">Cofactor biosynthesis; thiamine diphosphate biosynthesis; thiamine phosphate from 4-amino-2-methyl-5-diphosphomethylpyrimidine and 4-methyl-5-(2-phosphoethyl)-thiazole: step 1/1.</text>
</comment>
<evidence type="ECO:0000256" key="4">
    <source>
        <dbReference type="ARBA" id="ARBA00022842"/>
    </source>
</evidence>
<evidence type="ECO:0000256" key="6">
    <source>
        <dbReference type="ARBA" id="ARBA00047334"/>
    </source>
</evidence>
<evidence type="ECO:0000256" key="7">
    <source>
        <dbReference type="ARBA" id="ARBA00047851"/>
    </source>
</evidence>
<evidence type="ECO:0000313" key="13">
    <source>
        <dbReference type="EMBL" id="MUG44241.1"/>
    </source>
</evidence>
<dbReference type="AlphaFoldDB" id="A0A7X2YYE6"/>
<dbReference type="NCBIfam" id="TIGR00693">
    <property type="entry name" value="thiE"/>
    <property type="match status" value="1"/>
</dbReference>
<dbReference type="RefSeq" id="WP_155609641.1">
    <property type="nucleotide sequence ID" value="NZ_WNZW01000001.1"/>
</dbReference>
<dbReference type="InterPro" id="IPR022998">
    <property type="entry name" value="ThiamineP_synth_TenI"/>
</dbReference>
<name>A0A7X2YYE6_9BACL</name>
<keyword evidence="5 9" id="KW-0784">Thiamine biosynthesis</keyword>
<accession>A0A7X2YYE6</accession>
<keyword evidence="2 9" id="KW-0808">Transferase</keyword>
<keyword evidence="4 9" id="KW-0460">Magnesium</keyword>
<organism evidence="13 14">
    <name type="scientific">Paenibacillus woosongensis</name>
    <dbReference type="NCBI Taxonomy" id="307580"/>
    <lineage>
        <taxon>Bacteria</taxon>
        <taxon>Bacillati</taxon>
        <taxon>Bacillota</taxon>
        <taxon>Bacilli</taxon>
        <taxon>Bacillales</taxon>
        <taxon>Paenibacillaceae</taxon>
        <taxon>Paenibacillus</taxon>
    </lineage>
</organism>
<dbReference type="EMBL" id="WNZW01000001">
    <property type="protein sequence ID" value="MUG44241.1"/>
    <property type="molecule type" value="Genomic_DNA"/>
</dbReference>
<evidence type="ECO:0000256" key="10">
    <source>
        <dbReference type="RuleBase" id="RU003826"/>
    </source>
</evidence>
<dbReference type="Gene3D" id="3.20.20.70">
    <property type="entry name" value="Aldolase class I"/>
    <property type="match status" value="1"/>
</dbReference>
<dbReference type="InterPro" id="IPR013785">
    <property type="entry name" value="Aldolase_TIM"/>
</dbReference>
<dbReference type="InterPro" id="IPR036206">
    <property type="entry name" value="ThiamineP_synth_sf"/>
</dbReference>